<evidence type="ECO:0000313" key="2">
    <source>
        <dbReference type="Proteomes" id="UP000236634"/>
    </source>
</evidence>
<gene>
    <name evidence="1" type="ORF">BFS16_06355</name>
</gene>
<accession>A0A2K0XLB1</accession>
<sequence length="63" mass="7117">MTSMATGGNTAFKFQFSADYNLSKLMTMTMYYDQQVNNPLLSSNSYPTTTHDFGISLKFSLTR</sequence>
<dbReference type="Proteomes" id="UP000236634">
    <property type="component" value="Unassembled WGS sequence"/>
</dbReference>
<evidence type="ECO:0000313" key="1">
    <source>
        <dbReference type="EMBL" id="PNP95330.1"/>
    </source>
</evidence>
<proteinExistence type="predicted"/>
<dbReference type="EMBL" id="NBAX01000004">
    <property type="protein sequence ID" value="PNP95330.1"/>
    <property type="molecule type" value="Genomic_DNA"/>
</dbReference>
<reference evidence="1 2" key="1">
    <citation type="submission" date="2017-03" db="EMBL/GenBank/DDBJ databases">
        <authorList>
            <person name="Afonso C.L."/>
            <person name="Miller P.J."/>
            <person name="Scott M.A."/>
            <person name="Spackman E."/>
            <person name="Goraichik I."/>
            <person name="Dimitrov K.M."/>
            <person name="Suarez D.L."/>
            <person name="Swayne D.E."/>
        </authorList>
    </citation>
    <scope>NUCLEOTIDE SEQUENCE [LARGE SCALE GENOMIC DNA]</scope>
    <source>
        <strain evidence="1 2">DNF00076</strain>
    </source>
</reference>
<protein>
    <submittedName>
        <fullName evidence="1">Uncharacterized protein</fullName>
    </submittedName>
</protein>
<dbReference type="AlphaFoldDB" id="A0A2K0XLB1"/>
<organism evidence="1 2">
    <name type="scientific">Hoylesella timonensis</name>
    <dbReference type="NCBI Taxonomy" id="386414"/>
    <lineage>
        <taxon>Bacteria</taxon>
        <taxon>Pseudomonadati</taxon>
        <taxon>Bacteroidota</taxon>
        <taxon>Bacteroidia</taxon>
        <taxon>Bacteroidales</taxon>
        <taxon>Prevotellaceae</taxon>
        <taxon>Hoylesella</taxon>
    </lineage>
</organism>
<comment type="caution">
    <text evidence="1">The sequence shown here is derived from an EMBL/GenBank/DDBJ whole genome shotgun (WGS) entry which is preliminary data.</text>
</comment>
<name>A0A2K0XLB1_9BACT</name>